<keyword evidence="2 8" id="KW-0813">Transport</keyword>
<dbReference type="InterPro" id="IPR013099">
    <property type="entry name" value="K_chnl_dom"/>
</dbReference>
<dbReference type="EMBL" id="BLZA01000030">
    <property type="protein sequence ID" value="GHJ88446.1"/>
    <property type="molecule type" value="Genomic_DNA"/>
</dbReference>
<evidence type="ECO:0000256" key="7">
    <source>
        <dbReference type="ARBA" id="ARBA00023303"/>
    </source>
</evidence>
<dbReference type="PANTHER" id="PTHR11003:SF291">
    <property type="entry name" value="IP11374P"/>
    <property type="match status" value="1"/>
</dbReference>
<evidence type="ECO:0000256" key="6">
    <source>
        <dbReference type="ARBA" id="ARBA00023136"/>
    </source>
</evidence>
<evidence type="ECO:0000313" key="13">
    <source>
        <dbReference type="Proteomes" id="UP000620104"/>
    </source>
</evidence>
<evidence type="ECO:0000256" key="10">
    <source>
        <dbReference type="SAM" id="Phobius"/>
    </source>
</evidence>
<dbReference type="Proteomes" id="UP000620104">
    <property type="component" value="Unassembled WGS sequence"/>
</dbReference>
<dbReference type="OrthoDB" id="297496at2759"/>
<dbReference type="Pfam" id="PF07885">
    <property type="entry name" value="Ion_trans_2"/>
    <property type="match status" value="2"/>
</dbReference>
<evidence type="ECO:0000259" key="11">
    <source>
        <dbReference type="Pfam" id="PF07885"/>
    </source>
</evidence>
<dbReference type="InterPro" id="IPR003280">
    <property type="entry name" value="2pore_dom_K_chnl"/>
</dbReference>
<evidence type="ECO:0000313" key="12">
    <source>
        <dbReference type="EMBL" id="GHJ88446.1"/>
    </source>
</evidence>
<dbReference type="GO" id="GO:0005886">
    <property type="term" value="C:plasma membrane"/>
    <property type="evidence" value="ECO:0007669"/>
    <property type="project" value="TreeGrafter"/>
</dbReference>
<organism evidence="12 13">
    <name type="scientific">Naganishia liquefaciens</name>
    <dbReference type="NCBI Taxonomy" id="104408"/>
    <lineage>
        <taxon>Eukaryota</taxon>
        <taxon>Fungi</taxon>
        <taxon>Dikarya</taxon>
        <taxon>Basidiomycota</taxon>
        <taxon>Agaricomycotina</taxon>
        <taxon>Tremellomycetes</taxon>
        <taxon>Filobasidiales</taxon>
        <taxon>Filobasidiaceae</taxon>
        <taxon>Naganishia</taxon>
    </lineage>
</organism>
<evidence type="ECO:0000256" key="1">
    <source>
        <dbReference type="ARBA" id="ARBA00004141"/>
    </source>
</evidence>
<feature type="transmembrane region" description="Helical" evidence="10">
    <location>
        <begin position="323"/>
        <end position="341"/>
    </location>
</feature>
<keyword evidence="5 8" id="KW-0406">Ion transport</keyword>
<dbReference type="AlphaFoldDB" id="A0A8H3TWZ9"/>
<dbReference type="SUPFAM" id="SSF81324">
    <property type="entry name" value="Voltage-gated potassium channels"/>
    <property type="match status" value="2"/>
</dbReference>
<gene>
    <name evidence="12" type="ORF">NliqN6_4848</name>
</gene>
<keyword evidence="7 8" id="KW-0407">Ion channel</keyword>
<dbReference type="GO" id="GO:0022841">
    <property type="term" value="F:potassium ion leak channel activity"/>
    <property type="evidence" value="ECO:0007669"/>
    <property type="project" value="TreeGrafter"/>
</dbReference>
<reference evidence="12" key="1">
    <citation type="submission" date="2020-07" db="EMBL/GenBank/DDBJ databases">
        <title>Draft Genome Sequence of a Deep-Sea Yeast, Naganishia (Cryptococcus) liquefaciens strain N6.</title>
        <authorList>
            <person name="Han Y.W."/>
            <person name="Kajitani R."/>
            <person name="Morimoto H."/>
            <person name="Parhat M."/>
            <person name="Tsubouchi H."/>
            <person name="Bakenova O."/>
            <person name="Ogata M."/>
            <person name="Argunhan B."/>
            <person name="Aoki R."/>
            <person name="Kajiwara S."/>
            <person name="Itoh T."/>
            <person name="Iwasaki H."/>
        </authorList>
    </citation>
    <scope>NUCLEOTIDE SEQUENCE</scope>
    <source>
        <strain evidence="12">N6</strain>
    </source>
</reference>
<feature type="domain" description="Potassium channel" evidence="11">
    <location>
        <begin position="174"/>
        <end position="244"/>
    </location>
</feature>
<feature type="domain" description="Potassium channel" evidence="11">
    <location>
        <begin position="307"/>
        <end position="372"/>
    </location>
</feature>
<dbReference type="PANTHER" id="PTHR11003">
    <property type="entry name" value="POTASSIUM CHANNEL, SUBFAMILY K"/>
    <property type="match status" value="1"/>
</dbReference>
<keyword evidence="4 10" id="KW-1133">Transmembrane helix</keyword>
<dbReference type="PRINTS" id="PR01333">
    <property type="entry name" value="2POREKCHANEL"/>
</dbReference>
<comment type="subcellular location">
    <subcellularLocation>
        <location evidence="1">Membrane</location>
        <topology evidence="1">Multi-pass membrane protein</topology>
    </subcellularLocation>
</comment>
<evidence type="ECO:0000256" key="5">
    <source>
        <dbReference type="ARBA" id="ARBA00023065"/>
    </source>
</evidence>
<feature type="transmembrane region" description="Helical" evidence="10">
    <location>
        <begin position="121"/>
        <end position="145"/>
    </location>
</feature>
<name>A0A8H3TWZ9_9TREE</name>
<dbReference type="Gene3D" id="1.10.287.70">
    <property type="match status" value="2"/>
</dbReference>
<comment type="caution">
    <text evidence="12">The sequence shown here is derived from an EMBL/GenBank/DDBJ whole genome shotgun (WGS) entry which is preliminary data.</text>
</comment>
<evidence type="ECO:0000256" key="4">
    <source>
        <dbReference type="ARBA" id="ARBA00022989"/>
    </source>
</evidence>
<keyword evidence="6 10" id="KW-0472">Membrane</keyword>
<evidence type="ECO:0000256" key="8">
    <source>
        <dbReference type="RuleBase" id="RU003857"/>
    </source>
</evidence>
<sequence>MWKVDFAKIAPNVPLIAALLAPISTLLDVPALTQRWYNQYGKPVPDPTVSLVLSAIGLFLNFVANLLLIVRFSARSKRFWSTATTLSTVGWVGKTLVAIANLIVFGALTRNEPGYQYTEGFFCAIASVVLAGFISIILVYHYIFAYRKQRKSPGRALMVRLAGRHFMLSIAFLFFFIGIQALIYSQIEHWSYFDGIYYSVVTMLTIGFGDFSPSTVAGRILVLPFAIVTISQLANEVSMIVQYFSNKREQRRKLWREKYEKTFHIEAKRRNPHATLREEIQLIDEIARREELMTQVWDLIWSLGSLTIFWVVGAACFQAMEGWTFWTALYFEIVFCLTIGYGDIAPTSQGGRVFFVLYSIAAVPLIASFVVQTVTGLLSTYSNHQITVREREQTNVDKSPAFTAHRDFVAIHHAWYDRLLDSKNHTTQPESKTDASAEADVISEATIDEERALTENVLDHAMRLEAIARRLLIETLPRGSLARAILLADREVQLRDVEAVGGDAQKLRKLAMEEDKAMVQKHLEDARSPAGEVYDNLDTIRRYREAFAGLVAGGARLQKLEGEQKLIFERRRATEDLAASSSRRGDDPGWHSSHRFHKVSHQERAKDRRRIYAAILHPERFDKSSA</sequence>
<dbReference type="GO" id="GO:0015271">
    <property type="term" value="F:outward rectifier potassium channel activity"/>
    <property type="evidence" value="ECO:0007669"/>
    <property type="project" value="TreeGrafter"/>
</dbReference>
<evidence type="ECO:0000256" key="3">
    <source>
        <dbReference type="ARBA" id="ARBA00022692"/>
    </source>
</evidence>
<feature type="transmembrane region" description="Helical" evidence="10">
    <location>
        <begin position="49"/>
        <end position="70"/>
    </location>
</feature>
<comment type="similarity">
    <text evidence="8">Belongs to the two pore domain potassium channel (TC 1.A.1.8) family.</text>
</comment>
<feature type="transmembrane region" description="Helical" evidence="10">
    <location>
        <begin position="220"/>
        <end position="244"/>
    </location>
</feature>
<keyword evidence="13" id="KW-1185">Reference proteome</keyword>
<dbReference type="GO" id="GO:0030322">
    <property type="term" value="P:stabilization of membrane potential"/>
    <property type="evidence" value="ECO:0007669"/>
    <property type="project" value="TreeGrafter"/>
</dbReference>
<feature type="transmembrane region" description="Helical" evidence="10">
    <location>
        <begin position="166"/>
        <end position="187"/>
    </location>
</feature>
<feature type="transmembrane region" description="Helical" evidence="10">
    <location>
        <begin position="296"/>
        <end position="317"/>
    </location>
</feature>
<evidence type="ECO:0000256" key="9">
    <source>
        <dbReference type="SAM" id="MobiDB-lite"/>
    </source>
</evidence>
<keyword evidence="3 8" id="KW-0812">Transmembrane</keyword>
<feature type="transmembrane region" description="Helical" evidence="10">
    <location>
        <begin position="353"/>
        <end position="378"/>
    </location>
</feature>
<feature type="transmembrane region" description="Helical" evidence="10">
    <location>
        <begin position="91"/>
        <end position="109"/>
    </location>
</feature>
<proteinExistence type="inferred from homology"/>
<accession>A0A8H3TWZ9</accession>
<evidence type="ECO:0000256" key="2">
    <source>
        <dbReference type="ARBA" id="ARBA00022448"/>
    </source>
</evidence>
<feature type="region of interest" description="Disordered" evidence="9">
    <location>
        <begin position="577"/>
        <end position="607"/>
    </location>
</feature>
<protein>
    <recommendedName>
        <fullName evidence="11">Potassium channel domain-containing protein</fullName>
    </recommendedName>
</protein>